<dbReference type="Proteomes" id="UP000054387">
    <property type="component" value="Unassembled WGS sequence"/>
</dbReference>
<evidence type="ECO:0000256" key="7">
    <source>
        <dbReference type="ARBA" id="ARBA00022840"/>
    </source>
</evidence>
<evidence type="ECO:0000256" key="9">
    <source>
        <dbReference type="ARBA" id="ARBA00023098"/>
    </source>
</evidence>
<dbReference type="Pfam" id="PF19279">
    <property type="entry name" value="YegS_C"/>
    <property type="match status" value="1"/>
</dbReference>
<evidence type="ECO:0000256" key="2">
    <source>
        <dbReference type="ARBA" id="ARBA00022516"/>
    </source>
</evidence>
<dbReference type="PROSITE" id="PS50146">
    <property type="entry name" value="DAGK"/>
    <property type="match status" value="1"/>
</dbReference>
<dbReference type="RefSeq" id="WP_058582604.1">
    <property type="nucleotide sequence ID" value="NZ_LOPU01000029.1"/>
</dbReference>
<keyword evidence="2" id="KW-0444">Lipid biosynthesis</keyword>
<keyword evidence="9" id="KW-0443">Lipid metabolism</keyword>
<dbReference type="OrthoDB" id="57577at2157"/>
<dbReference type="SMART" id="SM00046">
    <property type="entry name" value="DAGKc"/>
    <property type="match status" value="1"/>
</dbReference>
<name>A0A0W1R895_9EURY</name>
<dbReference type="EMBL" id="LOPU01000029">
    <property type="protein sequence ID" value="KTG09452.1"/>
    <property type="molecule type" value="Genomic_DNA"/>
</dbReference>
<accession>A0A0W1R895</accession>
<comment type="cofactor">
    <cofactor evidence="1">
        <name>Mg(2+)</name>
        <dbReference type="ChEBI" id="CHEBI:18420"/>
    </cofactor>
</comment>
<dbReference type="AlphaFoldDB" id="A0A0W1R895"/>
<dbReference type="GO" id="GO:0005524">
    <property type="term" value="F:ATP binding"/>
    <property type="evidence" value="ECO:0007669"/>
    <property type="project" value="UniProtKB-KW"/>
</dbReference>
<dbReference type="GO" id="GO:0005886">
    <property type="term" value="C:plasma membrane"/>
    <property type="evidence" value="ECO:0007669"/>
    <property type="project" value="TreeGrafter"/>
</dbReference>
<protein>
    <recommendedName>
        <fullName evidence="13">DAGKc domain-containing protein</fullName>
    </recommendedName>
</protein>
<dbReference type="InterPro" id="IPR050187">
    <property type="entry name" value="Lipid_Phosphate_FormReg"/>
</dbReference>
<keyword evidence="4" id="KW-0479">Metal-binding</keyword>
<evidence type="ECO:0000259" key="13">
    <source>
        <dbReference type="PROSITE" id="PS50146"/>
    </source>
</evidence>
<dbReference type="Gene3D" id="3.40.50.10330">
    <property type="entry name" value="Probable inorganic polyphosphate/atp-NAD kinase, domain 1"/>
    <property type="match status" value="1"/>
</dbReference>
<evidence type="ECO:0000256" key="12">
    <source>
        <dbReference type="SAM" id="MobiDB-lite"/>
    </source>
</evidence>
<dbReference type="GO" id="GO:0008654">
    <property type="term" value="P:phospholipid biosynthetic process"/>
    <property type="evidence" value="ECO:0007669"/>
    <property type="project" value="UniProtKB-KW"/>
</dbReference>
<evidence type="ECO:0000256" key="3">
    <source>
        <dbReference type="ARBA" id="ARBA00022679"/>
    </source>
</evidence>
<dbReference type="PANTHER" id="PTHR12358:SF106">
    <property type="entry name" value="LIPID KINASE YEGS"/>
    <property type="match status" value="1"/>
</dbReference>
<proteinExistence type="predicted"/>
<keyword evidence="6" id="KW-0418">Kinase</keyword>
<dbReference type="SUPFAM" id="SSF111331">
    <property type="entry name" value="NAD kinase/diacylglycerol kinase-like"/>
    <property type="match status" value="1"/>
</dbReference>
<keyword evidence="5" id="KW-0547">Nucleotide-binding</keyword>
<dbReference type="PANTHER" id="PTHR12358">
    <property type="entry name" value="SPHINGOSINE KINASE"/>
    <property type="match status" value="1"/>
</dbReference>
<keyword evidence="15" id="KW-1185">Reference proteome</keyword>
<dbReference type="GO" id="GO:0046872">
    <property type="term" value="F:metal ion binding"/>
    <property type="evidence" value="ECO:0007669"/>
    <property type="project" value="UniProtKB-KW"/>
</dbReference>
<dbReference type="InterPro" id="IPR001206">
    <property type="entry name" value="Diacylglycerol_kinase_cat_dom"/>
</dbReference>
<keyword evidence="3" id="KW-0808">Transferase</keyword>
<gene>
    <name evidence="14" type="ORF">AUR64_16890</name>
</gene>
<keyword evidence="11" id="KW-1208">Phospholipid metabolism</keyword>
<evidence type="ECO:0000256" key="4">
    <source>
        <dbReference type="ARBA" id="ARBA00022723"/>
    </source>
</evidence>
<dbReference type="InterPro" id="IPR045540">
    <property type="entry name" value="YegS/DAGK_C"/>
</dbReference>
<evidence type="ECO:0000256" key="5">
    <source>
        <dbReference type="ARBA" id="ARBA00022741"/>
    </source>
</evidence>
<feature type="compositionally biased region" description="Basic and acidic residues" evidence="12">
    <location>
        <begin position="16"/>
        <end position="37"/>
    </location>
</feature>
<sequence length="352" mass="38158">MPSPENLRSDTSTTRNRTDGRRVRADGGHPTHSDRMLILHPESGNGDHDHEVRRLATEHGFSIRETDDAGDAIRFAADAVDDGAEFVAAAGGDGTLNEVIEGIRRADGFEQVTFGVVPCGTGNNFAENVGIESIEHAFEVFESGGRRRIDLGVVHWGTDEPSWARDPSEEDPSAGGTRAFLNSCVGGFTAEASDETSSDLKERLGVAAYVLSTLRVMTDFDGIRMHIDTHGREQQWSGDAVSVLIGNGRRFPVEGRTQADMEDGRLDVTIVEERPTIDLVGQAAASRLFGRDTEHINRLKTPALQLDVLSGETLRFSLDGEMIETASLTVETLEGVVELPVGDAYEPDPDDD</sequence>
<keyword evidence="8" id="KW-0460">Magnesium</keyword>
<evidence type="ECO:0000256" key="10">
    <source>
        <dbReference type="ARBA" id="ARBA00023209"/>
    </source>
</evidence>
<feature type="domain" description="DAGKc" evidence="13">
    <location>
        <begin position="30"/>
        <end position="158"/>
    </location>
</feature>
<keyword evidence="10" id="KW-0594">Phospholipid biosynthesis</keyword>
<evidence type="ECO:0000256" key="6">
    <source>
        <dbReference type="ARBA" id="ARBA00022777"/>
    </source>
</evidence>
<dbReference type="Pfam" id="PF00781">
    <property type="entry name" value="DAGK_cat"/>
    <property type="match status" value="1"/>
</dbReference>
<dbReference type="NCBIfam" id="TIGR00147">
    <property type="entry name" value="YegS/Rv2252/BmrU family lipid kinase"/>
    <property type="match status" value="1"/>
</dbReference>
<dbReference type="InterPro" id="IPR005218">
    <property type="entry name" value="Diacylglycerol/lipid_kinase"/>
</dbReference>
<reference evidence="14 15" key="1">
    <citation type="submission" date="2015-12" db="EMBL/GenBank/DDBJ databases">
        <title>Haloprofundus marisrubri gen. nov., sp. nov., an extremely halophilic archaeon isolated from the Discovery deep brine-seawater interface in the Red Sea.</title>
        <authorList>
            <person name="Zhang G."/>
            <person name="Stingl U."/>
            <person name="Rashid M."/>
        </authorList>
    </citation>
    <scope>NUCLEOTIDE SEQUENCE [LARGE SCALE GENOMIC DNA]</scope>
    <source>
        <strain evidence="14 15">SB9</strain>
    </source>
</reference>
<comment type="caution">
    <text evidence="14">The sequence shown here is derived from an EMBL/GenBank/DDBJ whole genome shotgun (WGS) entry which is preliminary data.</text>
</comment>
<feature type="region of interest" description="Disordered" evidence="12">
    <location>
        <begin position="1"/>
        <end position="37"/>
    </location>
</feature>
<keyword evidence="7" id="KW-0067">ATP-binding</keyword>
<evidence type="ECO:0000256" key="8">
    <source>
        <dbReference type="ARBA" id="ARBA00022842"/>
    </source>
</evidence>
<dbReference type="InterPro" id="IPR016064">
    <property type="entry name" value="NAD/diacylglycerol_kinase_sf"/>
</dbReference>
<dbReference type="GO" id="GO:0016301">
    <property type="term" value="F:kinase activity"/>
    <property type="evidence" value="ECO:0007669"/>
    <property type="project" value="UniProtKB-KW"/>
</dbReference>
<organism evidence="14 15">
    <name type="scientific">Haloprofundus marisrubri</name>
    <dbReference type="NCBI Taxonomy" id="1514971"/>
    <lineage>
        <taxon>Archaea</taxon>
        <taxon>Methanobacteriati</taxon>
        <taxon>Methanobacteriota</taxon>
        <taxon>Stenosarchaea group</taxon>
        <taxon>Halobacteria</taxon>
        <taxon>Halobacteriales</taxon>
        <taxon>Haloferacaceae</taxon>
        <taxon>Haloprofundus</taxon>
    </lineage>
</organism>
<evidence type="ECO:0000313" key="14">
    <source>
        <dbReference type="EMBL" id="KTG09452.1"/>
    </source>
</evidence>
<evidence type="ECO:0000313" key="15">
    <source>
        <dbReference type="Proteomes" id="UP000054387"/>
    </source>
</evidence>
<evidence type="ECO:0000256" key="1">
    <source>
        <dbReference type="ARBA" id="ARBA00001946"/>
    </source>
</evidence>
<evidence type="ECO:0000256" key="11">
    <source>
        <dbReference type="ARBA" id="ARBA00023264"/>
    </source>
</evidence>
<dbReference type="Gene3D" id="2.60.200.40">
    <property type="match status" value="1"/>
</dbReference>
<dbReference type="InterPro" id="IPR017438">
    <property type="entry name" value="ATP-NAD_kinase_N"/>
</dbReference>
<dbReference type="STRING" id="1514971.AUR64_16890"/>